<dbReference type="AlphaFoldDB" id="I3ZXU7"/>
<evidence type="ECO:0000313" key="2">
    <source>
        <dbReference type="EMBL" id="AFL96531.1"/>
    </source>
</evidence>
<feature type="transmembrane region" description="Helical" evidence="1">
    <location>
        <begin position="64"/>
        <end position="81"/>
    </location>
</feature>
<feature type="transmembrane region" description="Helical" evidence="1">
    <location>
        <begin position="116"/>
        <end position="136"/>
    </location>
</feature>
<evidence type="ECO:0000256" key="1">
    <source>
        <dbReference type="SAM" id="Phobius"/>
    </source>
</evidence>
<proteinExistence type="predicted"/>
<accession>I3ZXU7</accession>
<sequence length="153" mass="16964">MGNLTAKMPQNVKTSLILFGISIVLGIISHQFLSKSLDAYVAEIQQQYAQGVPQNSAATEGGKIGGYIGFLLNIFLLYMVYKGKNWARIVILVLGVLGIFVIIFSVLPILMRIDKVLLFFYAISCLLQIIALILLFTPSARPWFVKPKEEEGV</sequence>
<reference evidence="2 3" key="1">
    <citation type="submission" date="2012-06" db="EMBL/GenBank/DDBJ databases">
        <title>The complete genome of Ornithobacterium rhinotracheale DSM 15997.</title>
        <authorList>
            <consortium name="US DOE Joint Genome Institute (JGI-PGF)"/>
            <person name="Lucas S."/>
            <person name="Copeland A."/>
            <person name="Lapidus A."/>
            <person name="Goodwin L."/>
            <person name="Pitluck S."/>
            <person name="Peters L."/>
            <person name="Mikhailova N."/>
            <person name="Teshima H."/>
            <person name="Kyrpides N."/>
            <person name="Mavromatis K."/>
            <person name="Pagani I."/>
            <person name="Ivanova N."/>
            <person name="Ovchinnikova G."/>
            <person name="Zeytun A."/>
            <person name="Detter J.C."/>
            <person name="Han C."/>
            <person name="Land M."/>
            <person name="Hauser L."/>
            <person name="Markowitz V."/>
            <person name="Cheng J.-F."/>
            <person name="Hugenholtz P."/>
            <person name="Woyke T."/>
            <person name="Wu D."/>
            <person name="Lang E."/>
            <person name="Kopitz M."/>
            <person name="Brambilla E."/>
            <person name="Klenk H.-P."/>
            <person name="Eisen J.A."/>
        </authorList>
    </citation>
    <scope>NUCLEOTIDE SEQUENCE [LARGE SCALE GENOMIC DNA]</scope>
    <source>
        <strain evidence="3">ATCC 51463 / DSM 15997 / CCUG 23171 / LMG 9086</strain>
    </source>
</reference>
<dbReference type="RefSeq" id="WP_014790161.1">
    <property type="nucleotide sequence ID" value="NC_018016.1"/>
</dbReference>
<feature type="transmembrane region" description="Helical" evidence="1">
    <location>
        <begin position="88"/>
        <end position="110"/>
    </location>
</feature>
<dbReference type="GeneID" id="97257083"/>
<dbReference type="HOGENOM" id="CLU_1711403_0_0_10"/>
<dbReference type="STRING" id="867902.Ornrh_0313"/>
<evidence type="ECO:0000313" key="3">
    <source>
        <dbReference type="Proteomes" id="UP000006051"/>
    </source>
</evidence>
<organism evidence="2 3">
    <name type="scientific">Ornithobacterium rhinotracheale (strain ATCC 51463 / DSM 15997 / CCUG 23171 / CIP 104009 / LMG 9086)</name>
    <dbReference type="NCBI Taxonomy" id="867902"/>
    <lineage>
        <taxon>Bacteria</taxon>
        <taxon>Pseudomonadati</taxon>
        <taxon>Bacteroidota</taxon>
        <taxon>Flavobacteriia</taxon>
        <taxon>Flavobacteriales</taxon>
        <taxon>Weeksellaceae</taxon>
        <taxon>Ornithobacterium</taxon>
    </lineage>
</organism>
<dbReference type="Proteomes" id="UP000006051">
    <property type="component" value="Chromosome"/>
</dbReference>
<dbReference type="GeneID" id="71568589"/>
<keyword evidence="1" id="KW-0472">Membrane</keyword>
<protein>
    <recommendedName>
        <fullName evidence="4">DUF4064 domain-containing protein</fullName>
    </recommendedName>
</protein>
<gene>
    <name evidence="2" type="ordered locus">Ornrh_0313</name>
</gene>
<keyword evidence="3" id="KW-1185">Reference proteome</keyword>
<keyword evidence="1" id="KW-0812">Transmembrane</keyword>
<keyword evidence="1" id="KW-1133">Transmembrane helix</keyword>
<feature type="transmembrane region" description="Helical" evidence="1">
    <location>
        <begin position="12"/>
        <end position="33"/>
    </location>
</feature>
<dbReference type="KEGG" id="orh:Ornrh_0313"/>
<name>I3ZXU7_ORNRL</name>
<dbReference type="EMBL" id="CP003283">
    <property type="protein sequence ID" value="AFL96531.1"/>
    <property type="molecule type" value="Genomic_DNA"/>
</dbReference>
<evidence type="ECO:0008006" key="4">
    <source>
        <dbReference type="Google" id="ProtNLM"/>
    </source>
</evidence>